<dbReference type="PANTHER" id="PTHR33221:SF5">
    <property type="entry name" value="HTH-TYPE TRANSCRIPTIONAL REGULATOR ISCR"/>
    <property type="match status" value="1"/>
</dbReference>
<dbReference type="InterPro" id="IPR036390">
    <property type="entry name" value="WH_DNA-bd_sf"/>
</dbReference>
<dbReference type="Gene3D" id="1.10.10.10">
    <property type="entry name" value="Winged helix-like DNA-binding domain superfamily/Winged helix DNA-binding domain"/>
    <property type="match status" value="1"/>
</dbReference>
<dbReference type="EMBL" id="CCRK01000002">
    <property type="protein sequence ID" value="CDZ46465.1"/>
    <property type="molecule type" value="Genomic_DNA"/>
</dbReference>
<dbReference type="AlphaFoldDB" id="A0A0T7GGR3"/>
<dbReference type="PANTHER" id="PTHR33221">
    <property type="entry name" value="WINGED HELIX-TURN-HELIX TRANSCRIPTIONAL REGULATOR, RRF2 FAMILY"/>
    <property type="match status" value="1"/>
</dbReference>
<dbReference type="NCBIfam" id="TIGR00738">
    <property type="entry name" value="rrf2_super"/>
    <property type="match status" value="1"/>
</dbReference>
<dbReference type="InterPro" id="IPR036388">
    <property type="entry name" value="WH-like_DNA-bd_sf"/>
</dbReference>
<sequence length="200" mass="21778">MIFRQNRADEQTDVEPSAPVLYRCHTFGDLAGKDTSQAEFRSSMLTKKGKYGLKALVHLAQLEPGKTAFVSDIAQQNNISKKFLDAILLELRKGGMLRSKKGPGGGYALSKPASQIYVGQAVRILDGPLAPIRCASKTAFEPCDDCDHPEDCQIRHSMTEVRDAIASVLDNMTLEQMVAKRSSGLLDDGQTSSNSQTSSK</sequence>
<dbReference type="Proteomes" id="UP000039660">
    <property type="component" value="Unassembled WGS sequence"/>
</dbReference>
<dbReference type="GO" id="GO:0003700">
    <property type="term" value="F:DNA-binding transcription factor activity"/>
    <property type="evidence" value="ECO:0007669"/>
    <property type="project" value="TreeGrafter"/>
</dbReference>
<dbReference type="PROSITE" id="PS51197">
    <property type="entry name" value="HTH_RRF2_2"/>
    <property type="match status" value="1"/>
</dbReference>
<name>A0A0T7GGR3_NEOGA</name>
<evidence type="ECO:0000313" key="3">
    <source>
        <dbReference type="Proteomes" id="UP000039660"/>
    </source>
</evidence>
<gene>
    <name evidence="2" type="ORF">NGAL_HAMBI1189_14240</name>
</gene>
<dbReference type="InterPro" id="IPR000944">
    <property type="entry name" value="Tscrpt_reg_Rrf2"/>
</dbReference>
<dbReference type="Pfam" id="PF02082">
    <property type="entry name" value="Rrf2"/>
    <property type="match status" value="1"/>
</dbReference>
<dbReference type="GO" id="GO:0005829">
    <property type="term" value="C:cytosol"/>
    <property type="evidence" value="ECO:0007669"/>
    <property type="project" value="TreeGrafter"/>
</dbReference>
<proteinExistence type="predicted"/>
<dbReference type="GO" id="GO:0003677">
    <property type="term" value="F:DNA binding"/>
    <property type="evidence" value="ECO:0007669"/>
    <property type="project" value="UniProtKB-KW"/>
</dbReference>
<organism evidence="2 3">
    <name type="scientific">Neorhizobium galegae bv. officinalis</name>
    <dbReference type="NCBI Taxonomy" id="323656"/>
    <lineage>
        <taxon>Bacteria</taxon>
        <taxon>Pseudomonadati</taxon>
        <taxon>Pseudomonadota</taxon>
        <taxon>Alphaproteobacteria</taxon>
        <taxon>Hyphomicrobiales</taxon>
        <taxon>Rhizobiaceae</taxon>
        <taxon>Rhizobium/Agrobacterium group</taxon>
        <taxon>Neorhizobium</taxon>
    </lineage>
</organism>
<evidence type="ECO:0000256" key="1">
    <source>
        <dbReference type="ARBA" id="ARBA00023125"/>
    </source>
</evidence>
<protein>
    <submittedName>
        <fullName evidence="2">Transcriptional regulator, BadM/Rrf2 family</fullName>
    </submittedName>
</protein>
<dbReference type="SUPFAM" id="SSF46785">
    <property type="entry name" value="Winged helix' DNA-binding domain"/>
    <property type="match status" value="1"/>
</dbReference>
<accession>A0A0T7GGR3</accession>
<evidence type="ECO:0000313" key="2">
    <source>
        <dbReference type="EMBL" id="CDZ46465.1"/>
    </source>
</evidence>
<keyword evidence="1" id="KW-0238">DNA-binding</keyword>
<reference evidence="2 3" key="1">
    <citation type="submission" date="2014-08" db="EMBL/GenBank/DDBJ databases">
        <authorList>
            <person name="Chen Y.-H."/>
        </authorList>
    </citation>
    <scope>NUCLEOTIDE SEQUENCE [LARGE SCALE GENOMIC DNA]</scope>
</reference>